<evidence type="ECO:0000256" key="3">
    <source>
        <dbReference type="ARBA" id="ARBA00022679"/>
    </source>
</evidence>
<comment type="function">
    <text evidence="12 13">RNA polymerase that catalyzes the synthesis of short RNA molecules used as primers for DNA polymerase during DNA replication.</text>
</comment>
<dbReference type="InterPro" id="IPR036977">
    <property type="entry name" value="DNA_primase_Znf_CHC2"/>
</dbReference>
<keyword evidence="10 12" id="KW-0238">DNA-binding</keyword>
<dbReference type="Gene3D" id="3.90.580.10">
    <property type="entry name" value="Zinc finger, CHC2-type domain"/>
    <property type="match status" value="1"/>
</dbReference>
<keyword evidence="3 12" id="KW-0808">Transferase</keyword>
<feature type="zinc finger region" description="CHC2-type" evidence="12 14">
    <location>
        <begin position="42"/>
        <end position="66"/>
    </location>
</feature>
<dbReference type="HAMAP" id="MF_00974">
    <property type="entry name" value="DNA_primase_DnaG"/>
    <property type="match status" value="1"/>
</dbReference>
<evidence type="ECO:0000256" key="4">
    <source>
        <dbReference type="ARBA" id="ARBA00022695"/>
    </source>
</evidence>
<dbReference type="SMART" id="SM00493">
    <property type="entry name" value="TOPRIM"/>
    <property type="match status" value="1"/>
</dbReference>
<dbReference type="GO" id="GO:0006269">
    <property type="term" value="P:DNA replication, synthesis of primer"/>
    <property type="evidence" value="ECO:0007669"/>
    <property type="project" value="UniProtKB-UniRule"/>
</dbReference>
<dbReference type="OrthoDB" id="9803773at2"/>
<dbReference type="InterPro" id="IPR006171">
    <property type="entry name" value="TOPRIM_dom"/>
</dbReference>
<comment type="similarity">
    <text evidence="12 13">Belongs to the DnaG primase family.</text>
</comment>
<evidence type="ECO:0000256" key="12">
    <source>
        <dbReference type="HAMAP-Rule" id="MF_00974"/>
    </source>
</evidence>
<dbReference type="Pfam" id="PF01807">
    <property type="entry name" value="Zn_ribbon_DnaG"/>
    <property type="match status" value="1"/>
</dbReference>
<dbReference type="GO" id="GO:0005737">
    <property type="term" value="C:cytoplasm"/>
    <property type="evidence" value="ECO:0007669"/>
    <property type="project" value="TreeGrafter"/>
</dbReference>
<dbReference type="GO" id="GO:0000428">
    <property type="term" value="C:DNA-directed RNA polymerase complex"/>
    <property type="evidence" value="ECO:0007669"/>
    <property type="project" value="UniProtKB-KW"/>
</dbReference>
<keyword evidence="11 12" id="KW-0804">Transcription</keyword>
<keyword evidence="8 12" id="KW-0862">Zinc</keyword>
<dbReference type="SUPFAM" id="SSF57783">
    <property type="entry name" value="Zinc beta-ribbon"/>
    <property type="match status" value="1"/>
</dbReference>
<dbReference type="InterPro" id="IPR013264">
    <property type="entry name" value="DNAG_N"/>
</dbReference>
<dbReference type="STRING" id="641238.SAMN04490244_101590"/>
<keyword evidence="2 12" id="KW-0639">Primosome</keyword>
<proteinExistence type="inferred from homology"/>
<dbReference type="EC" id="2.7.7.101" evidence="12"/>
<feature type="domain" description="Toprim" evidence="15">
    <location>
        <begin position="260"/>
        <end position="342"/>
    </location>
</feature>
<evidence type="ECO:0000256" key="2">
    <source>
        <dbReference type="ARBA" id="ARBA00022515"/>
    </source>
</evidence>
<dbReference type="InterPro" id="IPR034151">
    <property type="entry name" value="TOPRIM_DnaG_bac"/>
</dbReference>
<comment type="catalytic activity">
    <reaction evidence="12">
        <text>ssDNA + n NTP = ssDNA/pppN(pN)n-1 hybrid + (n-1) diphosphate.</text>
        <dbReference type="EC" id="2.7.7.101"/>
    </reaction>
</comment>
<dbReference type="SUPFAM" id="SSF56731">
    <property type="entry name" value="DNA primase core"/>
    <property type="match status" value="1"/>
</dbReference>
<dbReference type="FunFam" id="3.40.1360.10:FF:000002">
    <property type="entry name" value="DNA primase"/>
    <property type="match status" value="1"/>
</dbReference>
<comment type="cofactor">
    <cofactor evidence="12 13 14">
        <name>Zn(2+)</name>
        <dbReference type="ChEBI" id="CHEBI:29105"/>
    </cofactor>
    <text evidence="12 13 14">Binds 1 zinc ion per monomer.</text>
</comment>
<dbReference type="PANTHER" id="PTHR30313:SF2">
    <property type="entry name" value="DNA PRIMASE"/>
    <property type="match status" value="1"/>
</dbReference>
<evidence type="ECO:0000256" key="13">
    <source>
        <dbReference type="PIRNR" id="PIRNR002811"/>
    </source>
</evidence>
<dbReference type="GO" id="GO:0003677">
    <property type="term" value="F:DNA binding"/>
    <property type="evidence" value="ECO:0007669"/>
    <property type="project" value="UniProtKB-KW"/>
</dbReference>
<dbReference type="AlphaFoldDB" id="A0A1H9QDU9"/>
<evidence type="ECO:0000313" key="16">
    <source>
        <dbReference type="EMBL" id="SER58711.1"/>
    </source>
</evidence>
<evidence type="ECO:0000256" key="5">
    <source>
        <dbReference type="ARBA" id="ARBA00022705"/>
    </source>
</evidence>
<dbReference type="Gene3D" id="3.90.980.10">
    <property type="entry name" value="DNA primase, catalytic core, N-terminal domain"/>
    <property type="match status" value="1"/>
</dbReference>
<dbReference type="InterPro" id="IPR006295">
    <property type="entry name" value="DNA_primase_DnaG"/>
</dbReference>
<dbReference type="SMART" id="SM00400">
    <property type="entry name" value="ZnF_CHCC"/>
    <property type="match status" value="1"/>
</dbReference>
<dbReference type="GO" id="GO:0003899">
    <property type="term" value="F:DNA-directed RNA polymerase activity"/>
    <property type="evidence" value="ECO:0007669"/>
    <property type="project" value="UniProtKB-UniRule"/>
</dbReference>
<keyword evidence="4 12" id="KW-0548">Nucleotidyltransferase</keyword>
<comment type="domain">
    <text evidence="12">Contains an N-terminal zinc-binding domain, a central core domain that contains the primase activity, and a C-terminal DnaB-binding domain.</text>
</comment>
<keyword evidence="9" id="KW-0460">Magnesium</keyword>
<dbReference type="Pfam" id="PF08275">
    <property type="entry name" value="DNAG_N"/>
    <property type="match status" value="1"/>
</dbReference>
<evidence type="ECO:0000256" key="7">
    <source>
        <dbReference type="ARBA" id="ARBA00022771"/>
    </source>
</evidence>
<dbReference type="Pfam" id="PF13662">
    <property type="entry name" value="Toprim_4"/>
    <property type="match status" value="1"/>
</dbReference>
<evidence type="ECO:0000256" key="14">
    <source>
        <dbReference type="PIRSR" id="PIRSR002811-1"/>
    </source>
</evidence>
<evidence type="ECO:0000259" key="15">
    <source>
        <dbReference type="PROSITE" id="PS50880"/>
    </source>
</evidence>
<dbReference type="PIRSF" id="PIRSF002811">
    <property type="entry name" value="DnaG"/>
    <property type="match status" value="1"/>
</dbReference>
<dbReference type="NCBIfam" id="TIGR01391">
    <property type="entry name" value="dnaG"/>
    <property type="match status" value="1"/>
</dbReference>
<gene>
    <name evidence="12" type="primary">dnaG</name>
    <name evidence="16" type="ORF">SAMN04490244_101590</name>
</gene>
<evidence type="ECO:0000256" key="9">
    <source>
        <dbReference type="ARBA" id="ARBA00022842"/>
    </source>
</evidence>
<dbReference type="InterPro" id="IPR002694">
    <property type="entry name" value="Znf_CHC2"/>
</dbReference>
<evidence type="ECO:0000256" key="8">
    <source>
        <dbReference type="ARBA" id="ARBA00022833"/>
    </source>
</evidence>
<keyword evidence="6 12" id="KW-0479">Metal-binding</keyword>
<organism evidence="16 17">
    <name type="scientific">Tranquillimonas rosea</name>
    <dbReference type="NCBI Taxonomy" id="641238"/>
    <lineage>
        <taxon>Bacteria</taxon>
        <taxon>Pseudomonadati</taxon>
        <taxon>Pseudomonadota</taxon>
        <taxon>Alphaproteobacteria</taxon>
        <taxon>Rhodobacterales</taxon>
        <taxon>Roseobacteraceae</taxon>
        <taxon>Tranquillimonas</taxon>
    </lineage>
</organism>
<dbReference type="RefSeq" id="WP_092688029.1">
    <property type="nucleotide sequence ID" value="NZ_FOGU01000001.1"/>
</dbReference>
<evidence type="ECO:0000256" key="6">
    <source>
        <dbReference type="ARBA" id="ARBA00022723"/>
    </source>
</evidence>
<name>A0A1H9QDU9_9RHOB</name>
<keyword evidence="17" id="KW-1185">Reference proteome</keyword>
<keyword evidence="5 12" id="KW-0235">DNA replication</keyword>
<dbReference type="PROSITE" id="PS50880">
    <property type="entry name" value="TOPRIM"/>
    <property type="match status" value="1"/>
</dbReference>
<dbReference type="Proteomes" id="UP000198885">
    <property type="component" value="Unassembled WGS sequence"/>
</dbReference>
<dbReference type="InterPro" id="IPR037068">
    <property type="entry name" value="DNA_primase_core_N_sf"/>
</dbReference>
<dbReference type="PANTHER" id="PTHR30313">
    <property type="entry name" value="DNA PRIMASE"/>
    <property type="match status" value="1"/>
</dbReference>
<evidence type="ECO:0000256" key="10">
    <source>
        <dbReference type="ARBA" id="ARBA00023125"/>
    </source>
</evidence>
<dbReference type="GO" id="GO:0008270">
    <property type="term" value="F:zinc ion binding"/>
    <property type="evidence" value="ECO:0007669"/>
    <property type="project" value="UniProtKB-UniRule"/>
</dbReference>
<keyword evidence="1 12" id="KW-0240">DNA-directed RNA polymerase</keyword>
<evidence type="ECO:0000256" key="1">
    <source>
        <dbReference type="ARBA" id="ARBA00022478"/>
    </source>
</evidence>
<evidence type="ECO:0000256" key="11">
    <source>
        <dbReference type="ARBA" id="ARBA00023163"/>
    </source>
</evidence>
<dbReference type="GO" id="GO:1990077">
    <property type="term" value="C:primosome complex"/>
    <property type="evidence" value="ECO:0007669"/>
    <property type="project" value="UniProtKB-KW"/>
</dbReference>
<dbReference type="EMBL" id="FOGU01000001">
    <property type="protein sequence ID" value="SER58711.1"/>
    <property type="molecule type" value="Genomic_DNA"/>
</dbReference>
<protein>
    <recommendedName>
        <fullName evidence="12 13">DNA primase</fullName>
        <ecNumber evidence="12">2.7.7.101</ecNumber>
    </recommendedName>
</protein>
<evidence type="ECO:0000313" key="17">
    <source>
        <dbReference type="Proteomes" id="UP000198885"/>
    </source>
</evidence>
<dbReference type="CDD" id="cd03364">
    <property type="entry name" value="TOPRIM_DnaG_primases"/>
    <property type="match status" value="1"/>
</dbReference>
<comment type="subunit">
    <text evidence="12">Monomer. Interacts with DnaB.</text>
</comment>
<accession>A0A1H9QDU9</accession>
<dbReference type="InterPro" id="IPR030846">
    <property type="entry name" value="DnaG_bac"/>
</dbReference>
<dbReference type="Gene3D" id="3.40.1360.10">
    <property type="match status" value="1"/>
</dbReference>
<reference evidence="16 17" key="1">
    <citation type="submission" date="2016-10" db="EMBL/GenBank/DDBJ databases">
        <authorList>
            <person name="de Groot N.N."/>
        </authorList>
    </citation>
    <scope>NUCLEOTIDE SEQUENCE [LARGE SCALE GENOMIC DNA]</scope>
    <source>
        <strain evidence="16 17">DSM 23042</strain>
    </source>
</reference>
<dbReference type="InterPro" id="IPR050219">
    <property type="entry name" value="DnaG_primase"/>
</dbReference>
<sequence>MSLPPGFLDELRSRISLSQVVGRKVTWDRKSNQAKGDMWAPCPFHQEKTASFHVDDRKGFFHCFGCHISGDAITFVRESENVGFMEAVEILAREAAMEMPAKDPQAKAKADRRTQLAEVMEQAVQWFALQLKTGAASEARDYLARRGLDEAALKRWEIGFAPAQGGAFKHLTGKGVPAEHVIAAGLAAESDRGGAPYDRFRGRIIFPIRDARGRAIAFGGRAMDPNARAKYLNSPETELFDKGRSLYNHAPAREAAGKGNALVVAEGYMDVIALAQAGFDGAVAPLGTAVTGDQLQLLWRMGDEPIVALDGDKAGLAAAMRVMDTALPLLEAGRSLRFALMPPGQDPDDLIRAKGPEAMQQILQAARPMVDLLWQRETEGKVFDSPERRAALDRSLRAAIAKIQDPTIRRHYGDAIKEMRWQLFRPAPPQRRAKGSWKRDQPTAPLAAQHSALAQGAVEHEMREAVVLAVLLSYPHLLERVEDALERLEMSNEDHTRLRDAILFRYGEDTSDLRGEIERELGGELLEKLFSQRHIALVPALRAGGDAEMAAACLKEEVAKLLAWRGAAQELDEALEDFDRGSDEATIWRLSQAAEARNNAVRSMHEDTTQYDVGPNGARMSREERGALDDLLNSITFTKGRNAPQ</sequence>
<keyword evidence="7 12" id="KW-0863">Zinc-finger</keyword>